<dbReference type="GO" id="GO:0005829">
    <property type="term" value="C:cytosol"/>
    <property type="evidence" value="ECO:0007669"/>
    <property type="project" value="TreeGrafter"/>
</dbReference>
<dbReference type="InterPro" id="IPR049557">
    <property type="entry name" value="Transketolase_CS"/>
</dbReference>
<gene>
    <name evidence="8" type="ORF">CWM85_29900</name>
</gene>
<evidence type="ECO:0000256" key="5">
    <source>
        <dbReference type="ARBA" id="ARBA00022723"/>
    </source>
</evidence>
<protein>
    <submittedName>
        <fullName evidence="8">1-deoxy-D-xylulose-5-phosphate synthase</fullName>
        <ecNumber evidence="8">2.2.1.7</ecNumber>
    </submittedName>
</protein>
<evidence type="ECO:0000256" key="2">
    <source>
        <dbReference type="ARBA" id="ARBA00001964"/>
    </source>
</evidence>
<keyword evidence="6" id="KW-0460">Magnesium</keyword>
<dbReference type="EMBL" id="PIET01001364">
    <property type="protein sequence ID" value="PLM50888.1"/>
    <property type="molecule type" value="Genomic_DNA"/>
</dbReference>
<dbReference type="InterPro" id="IPR029061">
    <property type="entry name" value="THDP-binding"/>
</dbReference>
<dbReference type="InterPro" id="IPR005477">
    <property type="entry name" value="Dxylulose-5-P_synthase"/>
</dbReference>
<sequence>MSFDIAKYPTLALVDSTQELRLLPKDSLPKLCDELRRYLLDSVSRSSGHFASGLGTVELTVALHYVYNTPFDRLIWDVGHQAYPHKILTGRRDRIGTIRQKGGLHPFPWRGESEYDVLSVGHSSTSISAGIGIAIAAAKEDKQRRAVCVIGDGAITAGMAFEAMNHAGDIKPDLLVVLND</sequence>
<dbReference type="GO" id="GO:0019288">
    <property type="term" value="P:isopentenyl diphosphate biosynthetic process, methylerythritol 4-phosphate pathway"/>
    <property type="evidence" value="ECO:0007669"/>
    <property type="project" value="TreeGrafter"/>
</dbReference>
<dbReference type="GO" id="GO:0046872">
    <property type="term" value="F:metal ion binding"/>
    <property type="evidence" value="ECO:0007669"/>
    <property type="project" value="UniProtKB-KW"/>
</dbReference>
<dbReference type="SUPFAM" id="SSF52518">
    <property type="entry name" value="Thiamin diphosphate-binding fold (THDP-binding)"/>
    <property type="match status" value="1"/>
</dbReference>
<comment type="cofactor">
    <cofactor evidence="1">
        <name>Mg(2+)</name>
        <dbReference type="ChEBI" id="CHEBI:18420"/>
    </cofactor>
</comment>
<organism evidence="8 9">
    <name type="scientific">Klebsiella michiganensis</name>
    <dbReference type="NCBI Taxonomy" id="1134687"/>
    <lineage>
        <taxon>Bacteria</taxon>
        <taxon>Pseudomonadati</taxon>
        <taxon>Pseudomonadota</taxon>
        <taxon>Gammaproteobacteria</taxon>
        <taxon>Enterobacterales</taxon>
        <taxon>Enterobacteriaceae</taxon>
        <taxon>Klebsiella/Raoultella group</taxon>
        <taxon>Klebsiella</taxon>
    </lineage>
</organism>
<dbReference type="PROSITE" id="PS00801">
    <property type="entry name" value="TRANSKETOLASE_1"/>
    <property type="match status" value="1"/>
</dbReference>
<evidence type="ECO:0000256" key="7">
    <source>
        <dbReference type="ARBA" id="ARBA00023052"/>
    </source>
</evidence>
<accession>A0A2J4YJC0</accession>
<name>A0A2J4YJC0_9ENTR</name>
<evidence type="ECO:0000256" key="1">
    <source>
        <dbReference type="ARBA" id="ARBA00001946"/>
    </source>
</evidence>
<dbReference type="GO" id="GO:0016114">
    <property type="term" value="P:terpenoid biosynthetic process"/>
    <property type="evidence" value="ECO:0007669"/>
    <property type="project" value="InterPro"/>
</dbReference>
<keyword evidence="7" id="KW-0786">Thiamine pyrophosphate</keyword>
<feature type="non-terminal residue" evidence="8">
    <location>
        <position position="180"/>
    </location>
</feature>
<dbReference type="AlphaFoldDB" id="A0A2J4YJC0"/>
<reference evidence="8 9" key="1">
    <citation type="submission" date="2017-11" db="EMBL/GenBank/DDBJ databases">
        <authorList>
            <person name="Han C.G."/>
        </authorList>
    </citation>
    <scope>NUCLEOTIDE SEQUENCE [LARGE SCALE GENOMIC DNA]</scope>
    <source>
        <strain evidence="8 9">A2</strain>
    </source>
</reference>
<evidence type="ECO:0000256" key="3">
    <source>
        <dbReference type="ARBA" id="ARBA00011738"/>
    </source>
</evidence>
<evidence type="ECO:0000313" key="9">
    <source>
        <dbReference type="Proteomes" id="UP000234661"/>
    </source>
</evidence>
<dbReference type="GO" id="GO:0008661">
    <property type="term" value="F:1-deoxy-D-xylulose-5-phosphate synthase activity"/>
    <property type="evidence" value="ECO:0007669"/>
    <property type="project" value="UniProtKB-EC"/>
</dbReference>
<reference evidence="8 9" key="2">
    <citation type="submission" date="2018-01" db="EMBL/GenBank/DDBJ databases">
        <title>Genomic study of Klebsiella pneumoniae.</title>
        <authorList>
            <person name="Yang Y."/>
            <person name="Bicalho R."/>
        </authorList>
    </citation>
    <scope>NUCLEOTIDE SEQUENCE [LARGE SCALE GENOMIC DNA]</scope>
    <source>
        <strain evidence="8 9">A2</strain>
    </source>
</reference>
<evidence type="ECO:0000313" key="8">
    <source>
        <dbReference type="EMBL" id="PLM50888.1"/>
    </source>
</evidence>
<dbReference type="Proteomes" id="UP000234661">
    <property type="component" value="Unassembled WGS sequence"/>
</dbReference>
<keyword evidence="4 8" id="KW-0808">Transferase</keyword>
<evidence type="ECO:0000256" key="4">
    <source>
        <dbReference type="ARBA" id="ARBA00022679"/>
    </source>
</evidence>
<dbReference type="Pfam" id="PF13292">
    <property type="entry name" value="DXP_synthase_N"/>
    <property type="match status" value="1"/>
</dbReference>
<proteinExistence type="predicted"/>
<keyword evidence="5" id="KW-0479">Metal-binding</keyword>
<comment type="subunit">
    <text evidence="3">Homodimer.</text>
</comment>
<evidence type="ECO:0000256" key="6">
    <source>
        <dbReference type="ARBA" id="ARBA00022842"/>
    </source>
</evidence>
<dbReference type="PANTHER" id="PTHR43322:SF5">
    <property type="entry name" value="1-DEOXY-D-XYLULOSE-5-PHOSPHATE SYNTHASE, CHLOROPLASTIC"/>
    <property type="match status" value="1"/>
</dbReference>
<dbReference type="EC" id="2.2.1.7" evidence="8"/>
<comment type="cofactor">
    <cofactor evidence="2">
        <name>thiamine diphosphate</name>
        <dbReference type="ChEBI" id="CHEBI:58937"/>
    </cofactor>
</comment>
<dbReference type="Gene3D" id="3.40.50.970">
    <property type="match status" value="1"/>
</dbReference>
<dbReference type="PANTHER" id="PTHR43322">
    <property type="entry name" value="1-D-DEOXYXYLULOSE 5-PHOSPHATE SYNTHASE-RELATED"/>
    <property type="match status" value="1"/>
</dbReference>
<comment type="caution">
    <text evidence="8">The sequence shown here is derived from an EMBL/GenBank/DDBJ whole genome shotgun (WGS) entry which is preliminary data.</text>
</comment>